<dbReference type="SUPFAM" id="SSF55729">
    <property type="entry name" value="Acyl-CoA N-acyltransferases (Nat)"/>
    <property type="match status" value="1"/>
</dbReference>
<dbReference type="EMBL" id="AXCY01000009">
    <property type="protein sequence ID" value="KGM12060.1"/>
    <property type="molecule type" value="Genomic_DNA"/>
</dbReference>
<proteinExistence type="predicted"/>
<dbReference type="RefSeq" id="WP_052425891.1">
    <property type="nucleotide sequence ID" value="NZ_AXCY01000009.1"/>
</dbReference>
<keyword evidence="3" id="KW-1185">Reference proteome</keyword>
<keyword evidence="2" id="KW-0808">Transferase</keyword>
<dbReference type="Gene3D" id="3.40.630.30">
    <property type="match status" value="1"/>
</dbReference>
<dbReference type="PANTHER" id="PTHR42791">
    <property type="entry name" value="GNAT FAMILY ACETYLTRANSFERASE"/>
    <property type="match status" value="1"/>
</dbReference>
<dbReference type="Pfam" id="PF00583">
    <property type="entry name" value="Acetyltransf_1"/>
    <property type="match status" value="1"/>
</dbReference>
<organism evidence="2 3">
    <name type="scientific">Cellulomonas carbonis T26</name>
    <dbReference type="NCBI Taxonomy" id="947969"/>
    <lineage>
        <taxon>Bacteria</taxon>
        <taxon>Bacillati</taxon>
        <taxon>Actinomycetota</taxon>
        <taxon>Actinomycetes</taxon>
        <taxon>Micrococcales</taxon>
        <taxon>Cellulomonadaceae</taxon>
        <taxon>Cellulomonas</taxon>
    </lineage>
</organism>
<dbReference type="InterPro" id="IPR000182">
    <property type="entry name" value="GNAT_dom"/>
</dbReference>
<dbReference type="InterPro" id="IPR016181">
    <property type="entry name" value="Acyl_CoA_acyltransferase"/>
</dbReference>
<evidence type="ECO:0000313" key="2">
    <source>
        <dbReference type="EMBL" id="KGM12060.1"/>
    </source>
</evidence>
<dbReference type="OrthoDB" id="1821130at2"/>
<dbReference type="Proteomes" id="UP000029839">
    <property type="component" value="Unassembled WGS sequence"/>
</dbReference>
<evidence type="ECO:0000313" key="3">
    <source>
        <dbReference type="Proteomes" id="UP000029839"/>
    </source>
</evidence>
<feature type="domain" description="N-acetyltransferase" evidence="1">
    <location>
        <begin position="57"/>
        <end position="197"/>
    </location>
</feature>
<accession>A0A0A0BVQ0</accession>
<comment type="caution">
    <text evidence="2">The sequence shown here is derived from an EMBL/GenBank/DDBJ whole genome shotgun (WGS) entry which is preliminary data.</text>
</comment>
<evidence type="ECO:0000259" key="1">
    <source>
        <dbReference type="PROSITE" id="PS51186"/>
    </source>
</evidence>
<dbReference type="CDD" id="cd04301">
    <property type="entry name" value="NAT_SF"/>
    <property type="match status" value="1"/>
</dbReference>
<name>A0A0A0BVQ0_9CELL</name>
<reference evidence="2 3" key="2">
    <citation type="journal article" date="2015" name="Stand. Genomic Sci.">
        <title>Draft genome sequence of Cellulomonas carbonis T26(T) and comparative analysis of six Cellulomonas genomes.</title>
        <authorList>
            <person name="Zhuang W."/>
            <person name="Zhang S."/>
            <person name="Xia X."/>
            <person name="Wang G."/>
        </authorList>
    </citation>
    <scope>NUCLEOTIDE SEQUENCE [LARGE SCALE GENOMIC DNA]</scope>
    <source>
        <strain evidence="2 3">T26</strain>
    </source>
</reference>
<dbReference type="GO" id="GO:0016747">
    <property type="term" value="F:acyltransferase activity, transferring groups other than amino-acyl groups"/>
    <property type="evidence" value="ECO:0007669"/>
    <property type="project" value="InterPro"/>
</dbReference>
<protein>
    <submittedName>
        <fullName evidence="2">Acetyltransferase</fullName>
    </submittedName>
</protein>
<sequence length="204" mass="21684">MTSRPPATAPEVRTVLGRAYVDDPLMAWAFPDEATRLDAVAAWVGLFAERALEAGHVDVVRREGAVVAVATWRLPDDPVPSARTLPSVPGLLTALVGAGHATVVGAGLARMRPLVPSRPHAYLHMLAVDPEHRGRGLAREVLGHGLVRARERGLGVHLETTNPSVVPFYERNGWSASGRVLLADGGPELVAMWRPAEAGLSGAR</sequence>
<dbReference type="PANTHER" id="PTHR42791:SF1">
    <property type="entry name" value="N-ACETYLTRANSFERASE DOMAIN-CONTAINING PROTEIN"/>
    <property type="match status" value="1"/>
</dbReference>
<dbReference type="AlphaFoldDB" id="A0A0A0BVQ0"/>
<dbReference type="InterPro" id="IPR052523">
    <property type="entry name" value="Trichothecene_AcTrans"/>
</dbReference>
<dbReference type="PROSITE" id="PS51186">
    <property type="entry name" value="GNAT"/>
    <property type="match status" value="1"/>
</dbReference>
<gene>
    <name evidence="2" type="ORF">N868_02710</name>
</gene>
<reference evidence="2 3" key="1">
    <citation type="submission" date="2013-08" db="EMBL/GenBank/DDBJ databases">
        <title>Genome sequencing of Cellulomonas carbonis T26.</title>
        <authorList>
            <person name="Chen F."/>
            <person name="Li Y."/>
            <person name="Wang G."/>
        </authorList>
    </citation>
    <scope>NUCLEOTIDE SEQUENCE [LARGE SCALE GENOMIC DNA]</scope>
    <source>
        <strain evidence="2 3">T26</strain>
    </source>
</reference>